<evidence type="ECO:0000256" key="4">
    <source>
        <dbReference type="ARBA" id="ARBA00022598"/>
    </source>
</evidence>
<comment type="caution">
    <text evidence="11">The sequence shown here is derived from an EMBL/GenBank/DDBJ whole genome shotgun (WGS) entry which is preliminary data.</text>
</comment>
<dbReference type="AlphaFoldDB" id="A0AAD2G8W5"/>
<gene>
    <name evidence="11" type="ORF">CYCCA115_LOCUS22097</name>
</gene>
<evidence type="ECO:0000313" key="12">
    <source>
        <dbReference type="Proteomes" id="UP001295423"/>
    </source>
</evidence>
<dbReference type="Proteomes" id="UP001295423">
    <property type="component" value="Unassembled WGS sequence"/>
</dbReference>
<dbReference type="Pfam" id="PF05189">
    <property type="entry name" value="RTC_insert"/>
    <property type="match status" value="1"/>
</dbReference>
<evidence type="ECO:0000313" key="11">
    <source>
        <dbReference type="EMBL" id="CAJ1966512.1"/>
    </source>
</evidence>
<sequence length="426" mass="45838">MRCRTTELRTAMDRACTNIGRKRPLSHSTATLSTLEIDGSKGEGGGQIIRNSAAYAAILQNRNLRLFNIRAKRSQQGLKRQHLVALELLAQASGATLVGGAVGSTDVTMKFQEMAESSSRNETPTPSQSLVGDTQTAGSICLLLQAVIPFALFANRAIQWSLKGGTNATMAPQFDYFEQIFLPTLQLAGLPLEAVKSKVTRHGYYPKGGGDVMIHTTPLASFLSPIILRDRGHIVNIRIIAFHGGNCPGHVADRMAKGAHAHVQQKYLGISIQKQVTFHQSAVGAGSGILIVAQTDTGCRLAGSALGSRKESPQQTGRMAAEELCSTLRDGGCVDEHLQDQLILYMALASGKSEIVTGSVTLHTQSAISVAEQMCGIAFEVEKLDDDTTIDKVDNNGRLRGRHRISCHGIGFLGRYSQDRTTSDKD</sequence>
<dbReference type="Gene3D" id="3.65.10.20">
    <property type="entry name" value="RNA 3'-terminal phosphate cyclase domain"/>
    <property type="match status" value="1"/>
</dbReference>
<dbReference type="GO" id="GO:0006396">
    <property type="term" value="P:RNA processing"/>
    <property type="evidence" value="ECO:0007669"/>
    <property type="project" value="InterPro"/>
</dbReference>
<comment type="function">
    <text evidence="8">Catalyzes the conversion of 3'-phosphate to a 2',3'-cyclic phosphodiester at the end of RNA. The mechanism of action of the enzyme occurs in 3 steps: (A) adenylation of the enzyme by ATP; (B) transfer of adenylate to an RNA-N3'P to produce RNA-N3'PP5'A; (C) and attack of the adjacent 2'-hydroxyl on the 3'-phosphorus in the diester linkage to produce the cyclic end product. Likely functions in some aspects of cellular RNA processing. Function plays an important role in regulating axon regeneration by inhibiting central nervous system (CNS) axon regeneration following optic nerve injury.</text>
</comment>
<evidence type="ECO:0000259" key="9">
    <source>
        <dbReference type="Pfam" id="PF01137"/>
    </source>
</evidence>
<evidence type="ECO:0000256" key="8">
    <source>
        <dbReference type="ARBA" id="ARBA00045867"/>
    </source>
</evidence>
<feature type="domain" description="RNA 3'-terminal phosphate cyclase" evidence="9">
    <location>
        <begin position="42"/>
        <end position="381"/>
    </location>
</feature>
<evidence type="ECO:0000256" key="5">
    <source>
        <dbReference type="ARBA" id="ARBA00022741"/>
    </source>
</evidence>
<dbReference type="PANTHER" id="PTHR11096">
    <property type="entry name" value="RNA 3' TERMINAL PHOSPHATE CYCLASE"/>
    <property type="match status" value="1"/>
</dbReference>
<dbReference type="Pfam" id="PF01137">
    <property type="entry name" value="RTC"/>
    <property type="match status" value="1"/>
</dbReference>
<dbReference type="InterPro" id="IPR000228">
    <property type="entry name" value="RNA3'_term_phos_cyc"/>
</dbReference>
<dbReference type="InterPro" id="IPR017770">
    <property type="entry name" value="RNA3'_term_phos_cyc_type_1"/>
</dbReference>
<comment type="catalytic activity">
    <reaction evidence="6">
        <text>a 3'-end 3'-phospho-ribonucleotide-RNA + ATP = a 3'-end 2',3'-cyclophospho-ribonucleotide-RNA + AMP + diphosphate</text>
        <dbReference type="Rhea" id="RHEA:23976"/>
        <dbReference type="Rhea" id="RHEA-COMP:10463"/>
        <dbReference type="Rhea" id="RHEA-COMP:10464"/>
        <dbReference type="ChEBI" id="CHEBI:30616"/>
        <dbReference type="ChEBI" id="CHEBI:33019"/>
        <dbReference type="ChEBI" id="CHEBI:83062"/>
        <dbReference type="ChEBI" id="CHEBI:83064"/>
        <dbReference type="ChEBI" id="CHEBI:456215"/>
        <dbReference type="EC" id="6.5.1.4"/>
    </reaction>
</comment>
<evidence type="ECO:0000256" key="2">
    <source>
        <dbReference type="ARBA" id="ARBA00012725"/>
    </source>
</evidence>
<keyword evidence="12" id="KW-1185">Reference proteome</keyword>
<dbReference type="InterPro" id="IPR013791">
    <property type="entry name" value="RNA3'-term_phos_cycl_insert"/>
</dbReference>
<comment type="similarity">
    <text evidence="1">Belongs to the RNA 3'-terminal cyclase family. Type 1 subfamily.</text>
</comment>
<dbReference type="PROSITE" id="PS01287">
    <property type="entry name" value="RTC"/>
    <property type="match status" value="1"/>
</dbReference>
<dbReference type="EMBL" id="CAKOGP040002291">
    <property type="protein sequence ID" value="CAJ1966512.1"/>
    <property type="molecule type" value="Genomic_DNA"/>
</dbReference>
<dbReference type="Gene3D" id="3.30.360.20">
    <property type="entry name" value="RNA 3'-terminal phosphate cyclase, insert domain"/>
    <property type="match status" value="1"/>
</dbReference>
<dbReference type="SUPFAM" id="SSF55205">
    <property type="entry name" value="EPT/RTPC-like"/>
    <property type="match status" value="2"/>
</dbReference>
<protein>
    <recommendedName>
        <fullName evidence="3">RNA 3'-terminal phosphate cyclase</fullName>
        <ecNumber evidence="2">6.5.1.4</ecNumber>
    </recommendedName>
    <alternativeName>
        <fullName evidence="7">RNA terminal phosphate cyclase domain-containing protein 1</fullName>
    </alternativeName>
</protein>
<organism evidence="11 12">
    <name type="scientific">Cylindrotheca closterium</name>
    <dbReference type="NCBI Taxonomy" id="2856"/>
    <lineage>
        <taxon>Eukaryota</taxon>
        <taxon>Sar</taxon>
        <taxon>Stramenopiles</taxon>
        <taxon>Ochrophyta</taxon>
        <taxon>Bacillariophyta</taxon>
        <taxon>Bacillariophyceae</taxon>
        <taxon>Bacillariophycidae</taxon>
        <taxon>Bacillariales</taxon>
        <taxon>Bacillariaceae</taxon>
        <taxon>Cylindrotheca</taxon>
    </lineage>
</organism>
<dbReference type="SUPFAM" id="SSF52913">
    <property type="entry name" value="RNA 3'-terminal phosphate cyclase, RPTC, insert domain"/>
    <property type="match status" value="1"/>
</dbReference>
<dbReference type="GO" id="GO:0000166">
    <property type="term" value="F:nucleotide binding"/>
    <property type="evidence" value="ECO:0007669"/>
    <property type="project" value="UniProtKB-KW"/>
</dbReference>
<dbReference type="InterPro" id="IPR023797">
    <property type="entry name" value="RNA3'_phos_cyclase_dom"/>
</dbReference>
<dbReference type="InterPro" id="IPR037136">
    <property type="entry name" value="RNA3'_phos_cyclase_dom_sf"/>
</dbReference>
<reference evidence="11" key="1">
    <citation type="submission" date="2023-08" db="EMBL/GenBank/DDBJ databases">
        <authorList>
            <person name="Audoor S."/>
            <person name="Bilcke G."/>
        </authorList>
    </citation>
    <scope>NUCLEOTIDE SEQUENCE</scope>
</reference>
<dbReference type="GO" id="GO:0005634">
    <property type="term" value="C:nucleus"/>
    <property type="evidence" value="ECO:0007669"/>
    <property type="project" value="TreeGrafter"/>
</dbReference>
<evidence type="ECO:0000256" key="6">
    <source>
        <dbReference type="ARBA" id="ARBA00024481"/>
    </source>
</evidence>
<proteinExistence type="inferred from homology"/>
<evidence type="ECO:0000259" key="10">
    <source>
        <dbReference type="Pfam" id="PF05189"/>
    </source>
</evidence>
<evidence type="ECO:0000256" key="7">
    <source>
        <dbReference type="ARBA" id="ARBA00032543"/>
    </source>
</evidence>
<dbReference type="GO" id="GO:0003963">
    <property type="term" value="F:RNA-3'-phosphate cyclase activity"/>
    <property type="evidence" value="ECO:0007669"/>
    <property type="project" value="UniProtKB-EC"/>
</dbReference>
<dbReference type="InterPro" id="IPR036553">
    <property type="entry name" value="RPTC_insert"/>
</dbReference>
<keyword evidence="4" id="KW-0436">Ligase</keyword>
<feature type="domain" description="RNA 3'-terminal phosphate cyclase insert" evidence="10">
    <location>
        <begin position="230"/>
        <end position="328"/>
    </location>
</feature>
<dbReference type="EC" id="6.5.1.4" evidence="2"/>
<dbReference type="InterPro" id="IPR013792">
    <property type="entry name" value="RNA3'P_cycl/enolpyr_Trfase_a/b"/>
</dbReference>
<dbReference type="InterPro" id="IPR020719">
    <property type="entry name" value="RNA3'_term_phos_cycl-like_CS"/>
</dbReference>
<name>A0AAD2G8W5_9STRA</name>
<evidence type="ECO:0000256" key="1">
    <source>
        <dbReference type="ARBA" id="ARBA00009206"/>
    </source>
</evidence>
<dbReference type="FunFam" id="3.30.360.20:FF:000002">
    <property type="entry name" value="RNA terminal phosphate cyclase-like 1"/>
    <property type="match status" value="1"/>
</dbReference>
<accession>A0AAD2G8W5</accession>
<dbReference type="NCBIfam" id="TIGR03399">
    <property type="entry name" value="RNA_3prim_cycl"/>
    <property type="match status" value="1"/>
</dbReference>
<dbReference type="PANTHER" id="PTHR11096:SF0">
    <property type="entry name" value="RNA 3'-TERMINAL PHOSPHATE CYCLASE"/>
    <property type="match status" value="1"/>
</dbReference>
<evidence type="ECO:0000256" key="3">
    <source>
        <dbReference type="ARBA" id="ARBA00021428"/>
    </source>
</evidence>
<keyword evidence="5" id="KW-0547">Nucleotide-binding</keyword>